<dbReference type="Proteomes" id="UP000255091">
    <property type="component" value="Unassembled WGS sequence"/>
</dbReference>
<gene>
    <name evidence="5" type="ORF">NCTC6133_02998</name>
</gene>
<dbReference type="InterPro" id="IPR026881">
    <property type="entry name" value="WYL_dom"/>
</dbReference>
<dbReference type="InterPro" id="IPR051534">
    <property type="entry name" value="CBASS_pafABC_assoc_protein"/>
</dbReference>
<organism evidence="5 6">
    <name type="scientific">Staphylococcus aureus</name>
    <dbReference type="NCBI Taxonomy" id="1280"/>
    <lineage>
        <taxon>Bacteria</taxon>
        <taxon>Bacillati</taxon>
        <taxon>Bacillota</taxon>
        <taxon>Bacilli</taxon>
        <taxon>Bacillales</taxon>
        <taxon>Staphylococcaceae</taxon>
        <taxon>Staphylococcus</taxon>
    </lineage>
</organism>
<dbReference type="AlphaFoldDB" id="A0A380DX24"/>
<evidence type="ECO:0000313" key="5">
    <source>
        <dbReference type="EMBL" id="SUK58844.1"/>
    </source>
</evidence>
<dbReference type="InterPro" id="IPR001034">
    <property type="entry name" value="DeoR_HTH"/>
</dbReference>
<name>A0A380DX24_STAAU</name>
<dbReference type="PANTHER" id="PTHR34580">
    <property type="match status" value="1"/>
</dbReference>
<dbReference type="InterPro" id="IPR013196">
    <property type="entry name" value="HTH_11"/>
</dbReference>
<reference evidence="5 6" key="1">
    <citation type="submission" date="2018-06" db="EMBL/GenBank/DDBJ databases">
        <authorList>
            <consortium name="Pathogen Informatics"/>
            <person name="Doyle S."/>
        </authorList>
    </citation>
    <scope>NUCLEOTIDE SEQUENCE [LARGE SCALE GENOMIC DNA]</scope>
    <source>
        <strain evidence="5 6">NCTC6133</strain>
    </source>
</reference>
<dbReference type="InterPro" id="IPR036390">
    <property type="entry name" value="WH_DNA-bd_sf"/>
</dbReference>
<keyword evidence="3" id="KW-0804">Transcription</keyword>
<accession>A0A380DX24</accession>
<dbReference type="Pfam" id="PF13280">
    <property type="entry name" value="WYL"/>
    <property type="match status" value="1"/>
</dbReference>
<sequence length="309" mass="36734">MKISRLISIILLLNERKRVSAHELSELMEVSQRTIYRDIEAINIAGIPVYSIPGVGGGFEIMENFKIDKNTFTENELASLLISNSNFPEKLKNNDFFNTNLKIKSLIPKDKLNSIETQVEQFQLDSNHWNELRNIDEQLIKFKNAIQNNQVLKIKYINHLGNKTEREVEPYQLILKAGHWYCYVYCYLRDDFRLLKLNRVIHLQELESKFIKKMYIDPLLSTNRIFEKLKMTIKLRVHESIVERLLDFCDYDSFRQENNRYYVVDFPFIDNSYYFGLILSFGDKCEVIEPTEIRNKMKQTIKKMADNYK</sequence>
<dbReference type="InterPro" id="IPR028349">
    <property type="entry name" value="PafC-like"/>
</dbReference>
<dbReference type="GO" id="GO:0005988">
    <property type="term" value="P:lactose metabolic process"/>
    <property type="evidence" value="ECO:0007669"/>
    <property type="project" value="UniProtKB-KW"/>
</dbReference>
<dbReference type="EMBL" id="UHAP01000001">
    <property type="protein sequence ID" value="SUK58844.1"/>
    <property type="molecule type" value="Genomic_DNA"/>
</dbReference>
<dbReference type="InterPro" id="IPR057727">
    <property type="entry name" value="WCX_dom"/>
</dbReference>
<dbReference type="Pfam" id="PF08279">
    <property type="entry name" value="HTH_11"/>
    <property type="match status" value="1"/>
</dbReference>
<protein>
    <submittedName>
        <fullName evidence="5">WYL domain transcriptional regulator,putative</fullName>
    </submittedName>
</protein>
<keyword evidence="1" id="KW-0423">Lactose metabolism</keyword>
<dbReference type="SUPFAM" id="SSF46785">
    <property type="entry name" value="Winged helix' DNA-binding domain"/>
    <property type="match status" value="1"/>
</dbReference>
<proteinExistence type="predicted"/>
<dbReference type="PROSITE" id="PS51000">
    <property type="entry name" value="HTH_DEOR_2"/>
    <property type="match status" value="1"/>
</dbReference>
<dbReference type="PANTHER" id="PTHR34580:SF1">
    <property type="entry name" value="PROTEIN PAFC"/>
    <property type="match status" value="1"/>
</dbReference>
<dbReference type="Gene3D" id="1.10.10.10">
    <property type="entry name" value="Winged helix-like DNA-binding domain superfamily/Winged helix DNA-binding domain"/>
    <property type="match status" value="1"/>
</dbReference>
<dbReference type="InterPro" id="IPR036388">
    <property type="entry name" value="WH-like_DNA-bd_sf"/>
</dbReference>
<evidence type="ECO:0000256" key="1">
    <source>
        <dbReference type="ARBA" id="ARBA00022736"/>
    </source>
</evidence>
<dbReference type="RefSeq" id="WP_000703976.1">
    <property type="nucleotide sequence ID" value="NZ_BDVF01000017.1"/>
</dbReference>
<evidence type="ECO:0000259" key="4">
    <source>
        <dbReference type="PROSITE" id="PS51000"/>
    </source>
</evidence>
<dbReference type="Pfam" id="PF25583">
    <property type="entry name" value="WCX"/>
    <property type="match status" value="1"/>
</dbReference>
<keyword evidence="2" id="KW-0805">Transcription regulation</keyword>
<evidence type="ECO:0000313" key="6">
    <source>
        <dbReference type="Proteomes" id="UP000255091"/>
    </source>
</evidence>
<feature type="domain" description="HTH deoR-type" evidence="4">
    <location>
        <begin position="2"/>
        <end position="57"/>
    </location>
</feature>
<dbReference type="PROSITE" id="PS52050">
    <property type="entry name" value="WYL"/>
    <property type="match status" value="1"/>
</dbReference>
<evidence type="ECO:0000256" key="2">
    <source>
        <dbReference type="ARBA" id="ARBA00023015"/>
    </source>
</evidence>
<dbReference type="GO" id="GO:0003700">
    <property type="term" value="F:DNA-binding transcription factor activity"/>
    <property type="evidence" value="ECO:0007669"/>
    <property type="project" value="InterPro"/>
</dbReference>
<dbReference type="PIRSF" id="PIRSF016838">
    <property type="entry name" value="PafC"/>
    <property type="match status" value="1"/>
</dbReference>
<evidence type="ECO:0000256" key="3">
    <source>
        <dbReference type="ARBA" id="ARBA00023163"/>
    </source>
</evidence>